<dbReference type="EMBL" id="CP015363">
    <property type="protein sequence ID" value="ARD84949.1"/>
    <property type="molecule type" value="Genomic_DNA"/>
</dbReference>
<evidence type="ECO:0000259" key="4">
    <source>
        <dbReference type="PROSITE" id="PS50949"/>
    </source>
</evidence>
<dbReference type="Proteomes" id="UP000192050">
    <property type="component" value="Chromosome"/>
</dbReference>
<keyword evidence="2" id="KW-0238">DNA-binding</keyword>
<name>A0A1V0N4D7_9ARCH</name>
<dbReference type="Pfam" id="PF00392">
    <property type="entry name" value="GntR"/>
    <property type="match status" value="1"/>
</dbReference>
<dbReference type="GO" id="GO:0003677">
    <property type="term" value="F:DNA binding"/>
    <property type="evidence" value="ECO:0007669"/>
    <property type="project" value="UniProtKB-KW"/>
</dbReference>
<evidence type="ECO:0000313" key="6">
    <source>
        <dbReference type="Proteomes" id="UP000192050"/>
    </source>
</evidence>
<gene>
    <name evidence="5" type="ORF">FAD_1068</name>
</gene>
<dbReference type="CDD" id="cd07377">
    <property type="entry name" value="WHTH_GntR"/>
    <property type="match status" value="1"/>
</dbReference>
<dbReference type="InterPro" id="IPR036388">
    <property type="entry name" value="WH-like_DNA-bd_sf"/>
</dbReference>
<keyword evidence="3" id="KW-0804">Transcription</keyword>
<dbReference type="PROSITE" id="PS50949">
    <property type="entry name" value="HTH_GNTR"/>
    <property type="match status" value="1"/>
</dbReference>
<dbReference type="SMART" id="SM00345">
    <property type="entry name" value="HTH_GNTR"/>
    <property type="match status" value="1"/>
</dbReference>
<protein>
    <recommendedName>
        <fullName evidence="4">HTH gntR-type domain-containing protein</fullName>
    </recommendedName>
</protein>
<accession>A0A1V0N4D7</accession>
<keyword evidence="6" id="KW-1185">Reference proteome</keyword>
<sequence>MVKALEIVIDRNSEQPLYLQIYNQITYNISTKKLNKGDILPSSRTLAEVLNINFHTVNQAYQKLRTNGIIVLGKSKKYVIADGNNSEKGTKLIEKEKDMVNEALAMGYTENDIIESVKRIISSIRSD</sequence>
<reference evidence="5 6" key="1">
    <citation type="submission" date="2011-10" db="EMBL/GenBank/DDBJ databases">
        <title>Metabolic and evolutionary patterns in the extreme acidophile Ferroplasma acidiphilum.</title>
        <authorList>
            <person name="Golyshina O.V."/>
            <person name="Kozyavkin S.A."/>
            <person name="Tatusov R.L."/>
            <person name="Slesarev A.I."/>
            <person name="Golyshin P.N."/>
        </authorList>
    </citation>
    <scope>NUCLEOTIDE SEQUENCE [LARGE SCALE GENOMIC DNA]</scope>
    <source>
        <strain evidence="6">Y</strain>
    </source>
</reference>
<organism evidence="5 6">
    <name type="scientific">Ferroplasma acidiphilum</name>
    <dbReference type="NCBI Taxonomy" id="74969"/>
    <lineage>
        <taxon>Archaea</taxon>
        <taxon>Methanobacteriati</taxon>
        <taxon>Thermoplasmatota</taxon>
        <taxon>Thermoplasmata</taxon>
        <taxon>Thermoplasmatales</taxon>
        <taxon>Ferroplasmaceae</taxon>
        <taxon>Ferroplasma</taxon>
    </lineage>
</organism>
<dbReference type="RefSeq" id="WP_081142439.1">
    <property type="nucleotide sequence ID" value="NZ_CP015363.1"/>
</dbReference>
<dbReference type="PANTHER" id="PTHR38445:SF7">
    <property type="entry name" value="GNTR-FAMILY TRANSCRIPTIONAL REGULATOR"/>
    <property type="match status" value="1"/>
</dbReference>
<evidence type="ECO:0000256" key="3">
    <source>
        <dbReference type="ARBA" id="ARBA00023163"/>
    </source>
</evidence>
<dbReference type="Gene3D" id="1.10.10.10">
    <property type="entry name" value="Winged helix-like DNA-binding domain superfamily/Winged helix DNA-binding domain"/>
    <property type="match status" value="1"/>
</dbReference>
<dbReference type="OrthoDB" id="40383at2157"/>
<feature type="domain" description="HTH gntR-type" evidence="4">
    <location>
        <begin position="15"/>
        <end position="83"/>
    </location>
</feature>
<dbReference type="GO" id="GO:0003700">
    <property type="term" value="F:DNA-binding transcription factor activity"/>
    <property type="evidence" value="ECO:0007669"/>
    <property type="project" value="InterPro"/>
</dbReference>
<dbReference type="InterPro" id="IPR036390">
    <property type="entry name" value="WH_DNA-bd_sf"/>
</dbReference>
<dbReference type="STRING" id="74969.FAD_1068"/>
<dbReference type="PANTHER" id="PTHR38445">
    <property type="entry name" value="HTH-TYPE TRANSCRIPTIONAL REPRESSOR YTRA"/>
    <property type="match status" value="1"/>
</dbReference>
<dbReference type="AlphaFoldDB" id="A0A1V0N4D7"/>
<dbReference type="KEGG" id="fai:FAD_1068"/>
<evidence type="ECO:0000313" key="5">
    <source>
        <dbReference type="EMBL" id="ARD84949.1"/>
    </source>
</evidence>
<proteinExistence type="predicted"/>
<dbReference type="SUPFAM" id="SSF46785">
    <property type="entry name" value="Winged helix' DNA-binding domain"/>
    <property type="match status" value="1"/>
</dbReference>
<keyword evidence="1" id="KW-0805">Transcription regulation</keyword>
<dbReference type="InterPro" id="IPR000524">
    <property type="entry name" value="Tscrpt_reg_HTH_GntR"/>
</dbReference>
<evidence type="ECO:0000256" key="2">
    <source>
        <dbReference type="ARBA" id="ARBA00023125"/>
    </source>
</evidence>
<dbReference type="GeneID" id="84217668"/>
<evidence type="ECO:0000256" key="1">
    <source>
        <dbReference type="ARBA" id="ARBA00023015"/>
    </source>
</evidence>